<dbReference type="AlphaFoldDB" id="A0A382WNN9"/>
<name>A0A382WNN9_9ZZZZ</name>
<protein>
    <recommendedName>
        <fullName evidence="3">PABS domain-containing protein</fullName>
    </recommendedName>
</protein>
<feature type="domain" description="PABS" evidence="3">
    <location>
        <begin position="1"/>
        <end position="127"/>
    </location>
</feature>
<dbReference type="Pfam" id="PF01564">
    <property type="entry name" value="Spermine_synth"/>
    <property type="match status" value="1"/>
</dbReference>
<keyword evidence="2" id="KW-0808">Transferase</keyword>
<gene>
    <name evidence="4" type="ORF">METZ01_LOCUS413361</name>
</gene>
<evidence type="ECO:0000259" key="3">
    <source>
        <dbReference type="PROSITE" id="PS51006"/>
    </source>
</evidence>
<dbReference type="Gene3D" id="3.40.50.150">
    <property type="entry name" value="Vaccinia Virus protein VP39"/>
    <property type="match status" value="1"/>
</dbReference>
<dbReference type="InterPro" id="IPR029063">
    <property type="entry name" value="SAM-dependent_MTases_sf"/>
</dbReference>
<dbReference type="PROSITE" id="PS51006">
    <property type="entry name" value="PABS_2"/>
    <property type="match status" value="1"/>
</dbReference>
<accession>A0A382WNN9</accession>
<proteinExistence type="inferred from homology"/>
<dbReference type="GO" id="GO:0016740">
    <property type="term" value="F:transferase activity"/>
    <property type="evidence" value="ECO:0007669"/>
    <property type="project" value="UniProtKB-KW"/>
</dbReference>
<sequence length="276" mass="31572">LSMAHWFSSWNHDVLSRPNVRVSIQDGRTFLRWNPAAYDVITLEPMAPVQAGVVNLYSREFYELGKSRLKEGGLIMQWLPLHLVGGDDAKSIIKTFQAVFPHVSVWNSFLTRIVLLVGSRHPVVADKTRFDILMQNGDLRKSAEQMAVYSFLDLLDFFMTTGDQLESYLDHAEMITDDRPILEHSPVTLLPPLQWETDESFINLLRHRVDHFPDMAGLHSAERAPLNRHLNIRTAQRLAVFSRRYHGPGEEAFAVKNYPAGLEAMRIDLENLGDRP</sequence>
<organism evidence="4">
    <name type="scientific">marine metagenome</name>
    <dbReference type="NCBI Taxonomy" id="408172"/>
    <lineage>
        <taxon>unclassified sequences</taxon>
        <taxon>metagenomes</taxon>
        <taxon>ecological metagenomes</taxon>
    </lineage>
</organism>
<evidence type="ECO:0000313" key="4">
    <source>
        <dbReference type="EMBL" id="SVD60507.1"/>
    </source>
</evidence>
<evidence type="ECO:0000256" key="2">
    <source>
        <dbReference type="ARBA" id="ARBA00022679"/>
    </source>
</evidence>
<feature type="non-terminal residue" evidence="4">
    <location>
        <position position="1"/>
    </location>
</feature>
<feature type="non-terminal residue" evidence="4">
    <location>
        <position position="276"/>
    </location>
</feature>
<reference evidence="4" key="1">
    <citation type="submission" date="2018-05" db="EMBL/GenBank/DDBJ databases">
        <authorList>
            <person name="Lanie J.A."/>
            <person name="Ng W.-L."/>
            <person name="Kazmierczak K.M."/>
            <person name="Andrzejewski T.M."/>
            <person name="Davidsen T.M."/>
            <person name="Wayne K.J."/>
            <person name="Tettelin H."/>
            <person name="Glass J.I."/>
            <person name="Rusch D."/>
            <person name="Podicherti R."/>
            <person name="Tsui H.-C.T."/>
            <person name="Winkler M.E."/>
        </authorList>
    </citation>
    <scope>NUCLEOTIDE SEQUENCE</scope>
</reference>
<dbReference type="InterPro" id="IPR030374">
    <property type="entry name" value="PABS"/>
</dbReference>
<comment type="similarity">
    <text evidence="1">Belongs to the spermidine/spermine synthase family.</text>
</comment>
<evidence type="ECO:0000256" key="1">
    <source>
        <dbReference type="ARBA" id="ARBA00007867"/>
    </source>
</evidence>
<dbReference type="SUPFAM" id="SSF53335">
    <property type="entry name" value="S-adenosyl-L-methionine-dependent methyltransferases"/>
    <property type="match status" value="1"/>
</dbReference>
<dbReference type="EMBL" id="UINC01161364">
    <property type="protein sequence ID" value="SVD60507.1"/>
    <property type="molecule type" value="Genomic_DNA"/>
</dbReference>